<gene>
    <name evidence="3" type="ORF">SAMN05877842_10187</name>
</gene>
<dbReference type="Pfam" id="PF11772">
    <property type="entry name" value="EpuA"/>
    <property type="match status" value="1"/>
</dbReference>
<feature type="region of interest" description="Disordered" evidence="1">
    <location>
        <begin position="1"/>
        <end position="43"/>
    </location>
</feature>
<keyword evidence="3" id="KW-0240">DNA-directed RNA polymerase</keyword>
<evidence type="ECO:0000256" key="1">
    <source>
        <dbReference type="SAM" id="MobiDB-lite"/>
    </source>
</evidence>
<evidence type="ECO:0000313" key="3">
    <source>
        <dbReference type="EMBL" id="SOC34751.1"/>
    </source>
</evidence>
<evidence type="ECO:0000256" key="2">
    <source>
        <dbReference type="SAM" id="Phobius"/>
    </source>
</evidence>
<keyword evidence="4" id="KW-1185">Reference proteome</keyword>
<sequence length="106" mass="12158">MTNELINDNSNPREDLSQLKKTSRRRMRREESKQKKEVKQPQTTKEILFSRLLATAIKVIVFFAVLLFVAIAGLMIGYGVIGEGNPVDALNWDTWQHMLDIINGKE</sequence>
<organism evidence="3 4">
    <name type="scientific">Ureibacillus acetophenoni</name>
    <dbReference type="NCBI Taxonomy" id="614649"/>
    <lineage>
        <taxon>Bacteria</taxon>
        <taxon>Bacillati</taxon>
        <taxon>Bacillota</taxon>
        <taxon>Bacilli</taxon>
        <taxon>Bacillales</taxon>
        <taxon>Caryophanaceae</taxon>
        <taxon>Ureibacillus</taxon>
    </lineage>
</organism>
<keyword evidence="2" id="KW-0472">Membrane</keyword>
<feature type="transmembrane region" description="Helical" evidence="2">
    <location>
        <begin position="59"/>
        <end position="81"/>
    </location>
</feature>
<keyword evidence="2" id="KW-0812">Transmembrane</keyword>
<feature type="compositionally biased region" description="Basic and acidic residues" evidence="1">
    <location>
        <begin position="28"/>
        <end position="39"/>
    </location>
</feature>
<dbReference type="AlphaFoldDB" id="A0A285U3C5"/>
<dbReference type="GO" id="GO:0000428">
    <property type="term" value="C:DNA-directed RNA polymerase complex"/>
    <property type="evidence" value="ECO:0007669"/>
    <property type="project" value="UniProtKB-KW"/>
</dbReference>
<accession>A0A285U3C5</accession>
<dbReference type="Proteomes" id="UP000219252">
    <property type="component" value="Unassembled WGS sequence"/>
</dbReference>
<protein>
    <submittedName>
        <fullName evidence="3">DNA-directed RNA polymerase subunit beta</fullName>
    </submittedName>
</protein>
<reference evidence="4" key="1">
    <citation type="submission" date="2017-08" db="EMBL/GenBank/DDBJ databases">
        <authorList>
            <person name="Varghese N."/>
            <person name="Submissions S."/>
        </authorList>
    </citation>
    <scope>NUCLEOTIDE SEQUENCE [LARGE SCALE GENOMIC DNA]</scope>
    <source>
        <strain evidence="4">JC23</strain>
    </source>
</reference>
<keyword evidence="3" id="KW-0804">Transcription</keyword>
<name>A0A285U3C5_9BACL</name>
<evidence type="ECO:0000313" key="4">
    <source>
        <dbReference type="Proteomes" id="UP000219252"/>
    </source>
</evidence>
<keyword evidence="2" id="KW-1133">Transmembrane helix</keyword>
<dbReference type="InterPro" id="IPR024596">
    <property type="entry name" value="RNApol_su_b/EpuA"/>
</dbReference>
<feature type="compositionally biased region" description="Polar residues" evidence="1">
    <location>
        <begin position="1"/>
        <end position="10"/>
    </location>
</feature>
<proteinExistence type="predicted"/>
<dbReference type="RefSeq" id="WP_097147657.1">
    <property type="nucleotide sequence ID" value="NZ_OBQC01000001.1"/>
</dbReference>
<dbReference type="EMBL" id="OBQC01000001">
    <property type="protein sequence ID" value="SOC34751.1"/>
    <property type="molecule type" value="Genomic_DNA"/>
</dbReference>
<dbReference type="OrthoDB" id="2300232at2"/>